<protein>
    <submittedName>
        <fullName evidence="1">Uncharacterized protein</fullName>
    </submittedName>
</protein>
<dbReference type="AlphaFoldDB" id="S8CAS2"/>
<keyword evidence="2" id="KW-1185">Reference proteome</keyword>
<reference evidence="1 2" key="1">
    <citation type="journal article" date="2013" name="BMC Genomics">
        <title>The miniature genome of a carnivorous plant Genlisea aurea contains a low number of genes and short non-coding sequences.</title>
        <authorList>
            <person name="Leushkin E.V."/>
            <person name="Sutormin R.A."/>
            <person name="Nabieva E.R."/>
            <person name="Penin A.A."/>
            <person name="Kondrashov A.S."/>
            <person name="Logacheva M.D."/>
        </authorList>
    </citation>
    <scope>NUCLEOTIDE SEQUENCE [LARGE SCALE GENOMIC DNA]</scope>
</reference>
<comment type="caution">
    <text evidence="1">The sequence shown here is derived from an EMBL/GenBank/DDBJ whole genome shotgun (WGS) entry which is preliminary data.</text>
</comment>
<organism evidence="1 2">
    <name type="scientific">Genlisea aurea</name>
    <dbReference type="NCBI Taxonomy" id="192259"/>
    <lineage>
        <taxon>Eukaryota</taxon>
        <taxon>Viridiplantae</taxon>
        <taxon>Streptophyta</taxon>
        <taxon>Embryophyta</taxon>
        <taxon>Tracheophyta</taxon>
        <taxon>Spermatophyta</taxon>
        <taxon>Magnoliopsida</taxon>
        <taxon>eudicotyledons</taxon>
        <taxon>Gunneridae</taxon>
        <taxon>Pentapetalae</taxon>
        <taxon>asterids</taxon>
        <taxon>lamiids</taxon>
        <taxon>Lamiales</taxon>
        <taxon>Lentibulariaceae</taxon>
        <taxon>Genlisea</taxon>
    </lineage>
</organism>
<dbReference type="EMBL" id="AUSU01005143">
    <property type="protein sequence ID" value="EPS63945.1"/>
    <property type="molecule type" value="Genomic_DNA"/>
</dbReference>
<accession>S8CAS2</accession>
<gene>
    <name evidence="1" type="ORF">M569_10840</name>
</gene>
<dbReference type="Proteomes" id="UP000015453">
    <property type="component" value="Unassembled WGS sequence"/>
</dbReference>
<evidence type="ECO:0000313" key="1">
    <source>
        <dbReference type="EMBL" id="EPS63945.1"/>
    </source>
</evidence>
<evidence type="ECO:0000313" key="2">
    <source>
        <dbReference type="Proteomes" id="UP000015453"/>
    </source>
</evidence>
<name>S8CAS2_9LAMI</name>
<proteinExistence type="predicted"/>
<sequence length="133" mass="14528">MCLFLALNKLLVLQTILSLLHPFDVDFLTFLAADFVFLFVAAKPAITISLTRSILSFVFDCGPPNLVGFEMVGAFLAGMNEIAQHLQEIVGALSQTDQKKGSVAYFDLHCFSPPFFGGADPFGLVRVLDDLPE</sequence>